<feature type="transmembrane region" description="Helical" evidence="1">
    <location>
        <begin position="31"/>
        <end position="57"/>
    </location>
</feature>
<gene>
    <name evidence="2" type="ORF">Henu6_gp143</name>
</gene>
<evidence type="ECO:0000313" key="3">
    <source>
        <dbReference type="Proteomes" id="UP000289169"/>
    </source>
</evidence>
<feature type="transmembrane region" description="Helical" evidence="1">
    <location>
        <begin position="69"/>
        <end position="94"/>
    </location>
</feature>
<evidence type="ECO:0000256" key="1">
    <source>
        <dbReference type="SAM" id="Phobius"/>
    </source>
</evidence>
<dbReference type="EMBL" id="MK240351">
    <property type="protein sequence ID" value="QAU03948.1"/>
    <property type="molecule type" value="Genomic_DNA"/>
</dbReference>
<organism evidence="2 3">
    <name type="scientific">Acinetobacter phage Henu6</name>
    <dbReference type="NCBI Taxonomy" id="2500136"/>
    <lineage>
        <taxon>Viruses</taxon>
        <taxon>Duplodnaviria</taxon>
        <taxon>Heunggongvirae</taxon>
        <taxon>Uroviricota</taxon>
        <taxon>Caudoviricetes</taxon>
        <taxon>Pantevenvirales</taxon>
        <taxon>Straboviridae</taxon>
        <taxon>Twarogvirinae</taxon>
        <taxon>Zedzedvirus</taxon>
        <taxon>Zedzedvirus zz1</taxon>
    </lineage>
</organism>
<reference evidence="2 3" key="1">
    <citation type="submission" date="2018-11" db="EMBL/GenBank/DDBJ databases">
        <authorList>
            <person name="Teng T."/>
        </authorList>
    </citation>
    <scope>NUCLEOTIDE SEQUENCE [LARGE SCALE GENOMIC DNA]</scope>
</reference>
<name>A0A410T5D9_9CAUD</name>
<keyword evidence="1" id="KW-1133">Transmembrane helix</keyword>
<keyword evidence="1" id="KW-0812">Transmembrane</keyword>
<proteinExistence type="predicted"/>
<evidence type="ECO:0000313" key="2">
    <source>
        <dbReference type="EMBL" id="QAU03948.1"/>
    </source>
</evidence>
<keyword evidence="1" id="KW-0472">Membrane</keyword>
<dbReference type="Proteomes" id="UP000289169">
    <property type="component" value="Segment"/>
</dbReference>
<sequence length="97" mass="10283">MSLILAALVGLFLSFFPTVMAVYYKRSTGIILTSLILNLLGFVTMGFTTIIAFIVSAISIGLANTLKSIAFAIFLMFLVFIIGAGELAVIASMIGVI</sequence>
<protein>
    <submittedName>
        <fullName evidence="2">Uncharacterized protein</fullName>
    </submittedName>
</protein>
<accession>A0A410T5D9</accession>